<comment type="caution">
    <text evidence="3">The sequence shown here is derived from an EMBL/GenBank/DDBJ whole genome shotgun (WGS) entry which is preliminary data.</text>
</comment>
<evidence type="ECO:0000313" key="4">
    <source>
        <dbReference type="Proteomes" id="UP000517252"/>
    </source>
</evidence>
<name>A0A6V8R3G2_TRIAP</name>
<proteinExistence type="predicted"/>
<evidence type="ECO:0000259" key="2">
    <source>
        <dbReference type="PROSITE" id="PS00028"/>
    </source>
</evidence>
<feature type="domain" description="C2H2-type" evidence="2">
    <location>
        <begin position="390"/>
        <end position="410"/>
    </location>
</feature>
<dbReference type="PANTHER" id="PTHR42037:SF1">
    <property type="match status" value="1"/>
</dbReference>
<accession>A0A6V8R3G2</accession>
<organism evidence="3 4">
    <name type="scientific">Trichoderma asperellum</name>
    <name type="common">Filamentous fungus</name>
    <dbReference type="NCBI Taxonomy" id="101201"/>
    <lineage>
        <taxon>Eukaryota</taxon>
        <taxon>Fungi</taxon>
        <taxon>Dikarya</taxon>
        <taxon>Ascomycota</taxon>
        <taxon>Pezizomycotina</taxon>
        <taxon>Sordariomycetes</taxon>
        <taxon>Hypocreomycetidae</taxon>
        <taxon>Hypocreales</taxon>
        <taxon>Hypocreaceae</taxon>
        <taxon>Trichoderma</taxon>
    </lineage>
</organism>
<protein>
    <recommendedName>
        <fullName evidence="2">C2H2-type domain-containing protein</fullName>
    </recommendedName>
</protein>
<dbReference type="Proteomes" id="UP000517252">
    <property type="component" value="Unassembled WGS sequence"/>
</dbReference>
<dbReference type="InterPro" id="IPR027796">
    <property type="entry name" value="OTT_1508_deam-like"/>
</dbReference>
<evidence type="ECO:0000313" key="3">
    <source>
        <dbReference type="EMBL" id="GFP58842.1"/>
    </source>
</evidence>
<dbReference type="EMBL" id="BLZH01000011">
    <property type="protein sequence ID" value="GFP58842.1"/>
    <property type="molecule type" value="Genomic_DNA"/>
</dbReference>
<dbReference type="PROSITE" id="PS00028">
    <property type="entry name" value="ZINC_FINGER_C2H2_1"/>
    <property type="match status" value="1"/>
</dbReference>
<sequence length="521" mass="59201">MSQSAATDSLSASLPLDTTTENPIPSTIRAVHKFFEPIILYAALIDAVRHTAKPPKSEPNPNIEDPEQLFCSFINKLSHVCDRERGGDTVTSFVVRRNPGNPARPQFVFAVNRQTDSELLDTAVYVKTLLRIVNQAPDGEMNQHDARSSLLYHILRFNRPRVSFYLSNLESQAMQCLEQCKSTIIEEDGLIAETLNTIVQSLSEFSDSEDEYISKAKTMIQLLVQIEKSKAGEAIKCIALEDRIPGYNSMECWSKLFHTMNRILAYPQSAQFFLRAKKMHPILFRNPMVNFLSSSRPIEKPGRRKSQTANEIVGRMTRRPEDIQQFRKFAESLQTYDLDARIQWEFQKSTLRPIVHSEVILLNWLLKPGQVAPEKFFNNYMYIGSSKPVCRLCNHYFGDHRSNVKHRPSHGNFYPSWRIPDVFPYQGEEAIELRQIMIDRILLRVRKDAFDIVEEKASPSFKREDTNTLTSRMTLVEKWSVRGSEAVAAVAAVAAAAADDDDDDDDDDDIASMIGGVSLSS</sequence>
<dbReference type="OrthoDB" id="3251507at2759"/>
<dbReference type="InterPro" id="IPR013087">
    <property type="entry name" value="Znf_C2H2_type"/>
</dbReference>
<gene>
    <name evidence="3" type="ORF">TASIC1_0011020900</name>
</gene>
<reference evidence="3 4" key="1">
    <citation type="submission" date="2020-07" db="EMBL/GenBank/DDBJ databases">
        <title>Trichoderma asperellum IC-1 whole genome shotgun sequence.</title>
        <authorList>
            <person name="Kanamasa S."/>
            <person name="Takahashi H."/>
        </authorList>
    </citation>
    <scope>NUCLEOTIDE SEQUENCE [LARGE SCALE GENOMIC DNA]</scope>
    <source>
        <strain evidence="3 4">IC-1</strain>
    </source>
</reference>
<feature type="region of interest" description="Disordered" evidence="1">
    <location>
        <begin position="1"/>
        <end position="22"/>
    </location>
</feature>
<dbReference type="AlphaFoldDB" id="A0A6V8R3G2"/>
<dbReference type="PANTHER" id="PTHR42037">
    <property type="match status" value="1"/>
</dbReference>
<evidence type="ECO:0000256" key="1">
    <source>
        <dbReference type="SAM" id="MobiDB-lite"/>
    </source>
</evidence>
<dbReference type="Pfam" id="PF14441">
    <property type="entry name" value="OTT_1508_deam"/>
    <property type="match status" value="1"/>
</dbReference>